<dbReference type="PROSITE" id="PS00061">
    <property type="entry name" value="ADH_SHORT"/>
    <property type="match status" value="1"/>
</dbReference>
<comment type="caution">
    <text evidence="4">The sequence shown here is derived from an EMBL/GenBank/DDBJ whole genome shotgun (WGS) entry which is preliminary data.</text>
</comment>
<sequence>MYQLIIEFVFYLSRGVGQTSGVIHYRRSGGQVMTGIEPQRTALVTGGSSGIGFAIARRLIDDGYRVAIVARDAQRLAASVAQLGDAALGHAADLSVRRDAEAAVAAIVARWPRIDVLVNNAGLTRRVSADTPPDDAEAAWDAVIEANLKSAFVTTLAVLPHLAAHDARIVNVGSIAARAGSLLPGGLAYAAAKAGVEGFTVALARELGPRGVTVNTVAPGYIADTRFFGDGGVASDIAATIREQTPVGRAGQPADIADAVAWLASPCAAFVTGATIAVNGGWRVG</sequence>
<dbReference type="PRINTS" id="PR00080">
    <property type="entry name" value="SDRFAMILY"/>
</dbReference>
<dbReference type="SMART" id="SM00822">
    <property type="entry name" value="PKS_KR"/>
    <property type="match status" value="1"/>
</dbReference>
<evidence type="ECO:0000313" key="5">
    <source>
        <dbReference type="Proteomes" id="UP000004535"/>
    </source>
</evidence>
<evidence type="ECO:0000256" key="1">
    <source>
        <dbReference type="ARBA" id="ARBA00006484"/>
    </source>
</evidence>
<dbReference type="GO" id="GO:0016616">
    <property type="term" value="F:oxidoreductase activity, acting on the CH-OH group of donors, NAD or NADP as acceptor"/>
    <property type="evidence" value="ECO:0007669"/>
    <property type="project" value="TreeGrafter"/>
</dbReference>
<organism evidence="4 5">
    <name type="scientific">Burkholderia multivorans CGD2</name>
    <dbReference type="NCBI Taxonomy" id="513052"/>
    <lineage>
        <taxon>Bacteria</taxon>
        <taxon>Pseudomonadati</taxon>
        <taxon>Pseudomonadota</taxon>
        <taxon>Betaproteobacteria</taxon>
        <taxon>Burkholderiales</taxon>
        <taxon>Burkholderiaceae</taxon>
        <taxon>Burkholderia</taxon>
        <taxon>Burkholderia cepacia complex</taxon>
    </lineage>
</organism>
<dbReference type="InterPro" id="IPR002347">
    <property type="entry name" value="SDR_fam"/>
</dbReference>
<comment type="similarity">
    <text evidence="1">Belongs to the short-chain dehydrogenases/reductases (SDR) family.</text>
</comment>
<keyword evidence="2" id="KW-0560">Oxidoreductase</keyword>
<gene>
    <name evidence="4" type="ORF">BURMUCGD2_4426</name>
</gene>
<evidence type="ECO:0000259" key="3">
    <source>
        <dbReference type="SMART" id="SM00822"/>
    </source>
</evidence>
<evidence type="ECO:0000313" key="4">
    <source>
        <dbReference type="EMBL" id="EEE09054.1"/>
    </source>
</evidence>
<accession>B9BGZ0</accession>
<dbReference type="GO" id="GO:0030497">
    <property type="term" value="P:fatty acid elongation"/>
    <property type="evidence" value="ECO:0007669"/>
    <property type="project" value="TreeGrafter"/>
</dbReference>
<dbReference type="SUPFAM" id="SSF51735">
    <property type="entry name" value="NAD(P)-binding Rossmann-fold domains"/>
    <property type="match status" value="1"/>
</dbReference>
<dbReference type="InterPro" id="IPR057326">
    <property type="entry name" value="KR_dom"/>
</dbReference>
<dbReference type="PRINTS" id="PR00081">
    <property type="entry name" value="GDHRDH"/>
</dbReference>
<dbReference type="InterPro" id="IPR036291">
    <property type="entry name" value="NAD(P)-bd_dom_sf"/>
</dbReference>
<feature type="domain" description="Ketoreductase" evidence="3">
    <location>
        <begin position="40"/>
        <end position="225"/>
    </location>
</feature>
<dbReference type="EMBL" id="ACFC01000001">
    <property type="protein sequence ID" value="EEE09054.1"/>
    <property type="molecule type" value="Genomic_DNA"/>
</dbReference>
<evidence type="ECO:0000256" key="2">
    <source>
        <dbReference type="ARBA" id="ARBA00023002"/>
    </source>
</evidence>
<protein>
    <submittedName>
        <fullName evidence="4">Oxidoreductase, short chain dehydrogenase/reductase family</fullName>
    </submittedName>
</protein>
<dbReference type="FunFam" id="3.40.50.720:FF:000173">
    <property type="entry name" value="3-oxoacyl-[acyl-carrier protein] reductase"/>
    <property type="match status" value="1"/>
</dbReference>
<dbReference type="PANTHER" id="PTHR42760:SF40">
    <property type="entry name" value="3-OXOACYL-[ACYL-CARRIER-PROTEIN] REDUCTASE, CHLOROPLASTIC"/>
    <property type="match status" value="1"/>
</dbReference>
<dbReference type="AlphaFoldDB" id="B9BGZ0"/>
<dbReference type="InterPro" id="IPR020904">
    <property type="entry name" value="Sc_DH/Rdtase_CS"/>
</dbReference>
<name>B9BGZ0_9BURK</name>
<reference evidence="4 5" key="1">
    <citation type="journal article" date="2012" name="J. Bacteriol.">
        <title>Draft Genome Sequence Determination for Cystic Fibrosis and Chronic Granulomatous Disease Burkholderia multivorans Isolates.</title>
        <authorList>
            <person name="Varga J.J."/>
            <person name="Losada L."/>
            <person name="Zelazny A.M."/>
            <person name="Brinkac L."/>
            <person name="Harkins D."/>
            <person name="Radune D."/>
            <person name="Hostetler J."/>
            <person name="Sampaio E.P."/>
            <person name="Ronning C.M."/>
            <person name="Nierman W.C."/>
            <person name="Greenberg D.E."/>
            <person name="Holland S.M."/>
            <person name="Goldberg J.B."/>
        </authorList>
    </citation>
    <scope>NUCLEOTIDE SEQUENCE [LARGE SCALE GENOMIC DNA]</scope>
    <source>
        <strain evidence="4 5">CGD2</strain>
    </source>
</reference>
<dbReference type="Pfam" id="PF13561">
    <property type="entry name" value="adh_short_C2"/>
    <property type="match status" value="1"/>
</dbReference>
<proteinExistence type="inferred from homology"/>
<dbReference type="Proteomes" id="UP000004535">
    <property type="component" value="Unassembled WGS sequence"/>
</dbReference>
<dbReference type="Gene3D" id="3.40.50.720">
    <property type="entry name" value="NAD(P)-binding Rossmann-like Domain"/>
    <property type="match status" value="1"/>
</dbReference>
<dbReference type="PANTHER" id="PTHR42760">
    <property type="entry name" value="SHORT-CHAIN DEHYDROGENASES/REDUCTASES FAMILY MEMBER"/>
    <property type="match status" value="1"/>
</dbReference>